<accession>X1TTM6</accession>
<protein>
    <recommendedName>
        <fullName evidence="3">Class II aldolase/adducin N-terminal domain-containing protein</fullName>
    </recommendedName>
</protein>
<comment type="caution">
    <text evidence="4">The sequence shown here is derived from an EMBL/GenBank/DDBJ whole genome shotgun (WGS) entry which is preliminary data.</text>
</comment>
<proteinExistence type="predicted"/>
<dbReference type="AlphaFoldDB" id="X1TTM6"/>
<dbReference type="InterPro" id="IPR050197">
    <property type="entry name" value="Aldolase_class_II_sugar_metab"/>
</dbReference>
<dbReference type="SMART" id="SM01007">
    <property type="entry name" value="Aldolase_II"/>
    <property type="match status" value="1"/>
</dbReference>
<dbReference type="GO" id="GO:0046872">
    <property type="term" value="F:metal ion binding"/>
    <property type="evidence" value="ECO:0007669"/>
    <property type="project" value="UniProtKB-KW"/>
</dbReference>
<evidence type="ECO:0000313" key="4">
    <source>
        <dbReference type="EMBL" id="GAJ08589.1"/>
    </source>
</evidence>
<dbReference type="InterPro" id="IPR036409">
    <property type="entry name" value="Aldolase_II/adducin_N_sf"/>
</dbReference>
<gene>
    <name evidence="4" type="ORF">S12H4_48997</name>
</gene>
<feature type="domain" description="Class II aldolase/adducin N-terminal" evidence="3">
    <location>
        <begin position="2"/>
        <end position="144"/>
    </location>
</feature>
<dbReference type="PANTHER" id="PTHR22789">
    <property type="entry name" value="FUCULOSE PHOSPHATE ALDOLASE"/>
    <property type="match status" value="1"/>
</dbReference>
<name>X1TTM6_9ZZZZ</name>
<dbReference type="InterPro" id="IPR001303">
    <property type="entry name" value="Aldolase_II/adducin_N"/>
</dbReference>
<reference evidence="4" key="1">
    <citation type="journal article" date="2014" name="Front. Microbiol.">
        <title>High frequency of phylogenetically diverse reductive dehalogenase-homologous genes in deep subseafloor sedimentary metagenomes.</title>
        <authorList>
            <person name="Kawai M."/>
            <person name="Futagami T."/>
            <person name="Toyoda A."/>
            <person name="Takaki Y."/>
            <person name="Nishi S."/>
            <person name="Hori S."/>
            <person name="Arai W."/>
            <person name="Tsubouchi T."/>
            <person name="Morono Y."/>
            <person name="Uchiyama I."/>
            <person name="Ito T."/>
            <person name="Fujiyama A."/>
            <person name="Inagaki F."/>
            <person name="Takami H."/>
        </authorList>
    </citation>
    <scope>NUCLEOTIDE SEQUENCE</scope>
    <source>
        <strain evidence="4">Expedition CK06-06</strain>
    </source>
</reference>
<keyword evidence="2" id="KW-0456">Lyase</keyword>
<sequence length="161" mass="17426">FSSPAEGCMLGCLTEHDLVETGVIKNDRSTPLASTELAIHRAIYRETAALAIIHAHPPHAIALSLTESEILPRDVEGSRLQTQVPVIGVKRGTRLRELTGEISQALNRYRVMAVQGHGSFAVGQVLDEAYHFTTALEESCRIICLLRALEPSSAQKLSATG</sequence>
<evidence type="ECO:0000256" key="1">
    <source>
        <dbReference type="ARBA" id="ARBA00022723"/>
    </source>
</evidence>
<evidence type="ECO:0000256" key="2">
    <source>
        <dbReference type="ARBA" id="ARBA00023239"/>
    </source>
</evidence>
<keyword evidence="1" id="KW-0479">Metal-binding</keyword>
<dbReference type="GO" id="GO:0005829">
    <property type="term" value="C:cytosol"/>
    <property type="evidence" value="ECO:0007669"/>
    <property type="project" value="TreeGrafter"/>
</dbReference>
<dbReference type="GO" id="GO:0016832">
    <property type="term" value="F:aldehyde-lyase activity"/>
    <property type="evidence" value="ECO:0007669"/>
    <property type="project" value="TreeGrafter"/>
</dbReference>
<dbReference type="Gene3D" id="3.40.225.10">
    <property type="entry name" value="Class II aldolase/adducin N-terminal domain"/>
    <property type="match status" value="1"/>
</dbReference>
<organism evidence="4">
    <name type="scientific">marine sediment metagenome</name>
    <dbReference type="NCBI Taxonomy" id="412755"/>
    <lineage>
        <taxon>unclassified sequences</taxon>
        <taxon>metagenomes</taxon>
        <taxon>ecological metagenomes</taxon>
    </lineage>
</organism>
<dbReference type="EMBL" id="BARW01030683">
    <property type="protein sequence ID" value="GAJ08589.1"/>
    <property type="molecule type" value="Genomic_DNA"/>
</dbReference>
<dbReference type="GO" id="GO:0019323">
    <property type="term" value="P:pentose catabolic process"/>
    <property type="evidence" value="ECO:0007669"/>
    <property type="project" value="TreeGrafter"/>
</dbReference>
<feature type="non-terminal residue" evidence="4">
    <location>
        <position position="1"/>
    </location>
</feature>
<dbReference type="SUPFAM" id="SSF53639">
    <property type="entry name" value="AraD/HMP-PK domain-like"/>
    <property type="match status" value="1"/>
</dbReference>
<dbReference type="PANTHER" id="PTHR22789:SF0">
    <property type="entry name" value="3-OXO-TETRONATE 4-PHOSPHATE DECARBOXYLASE-RELATED"/>
    <property type="match status" value="1"/>
</dbReference>
<dbReference type="Pfam" id="PF00596">
    <property type="entry name" value="Aldolase_II"/>
    <property type="match status" value="1"/>
</dbReference>
<evidence type="ECO:0000259" key="3">
    <source>
        <dbReference type="SMART" id="SM01007"/>
    </source>
</evidence>